<feature type="compositionally biased region" description="Polar residues" evidence="1">
    <location>
        <begin position="523"/>
        <end position="540"/>
    </location>
</feature>
<feature type="region of interest" description="Disordered" evidence="1">
    <location>
        <begin position="512"/>
        <end position="542"/>
    </location>
</feature>
<feature type="compositionally biased region" description="Polar residues" evidence="1">
    <location>
        <begin position="561"/>
        <end position="576"/>
    </location>
</feature>
<name>A0A7R8ZJD2_9CRUS</name>
<feature type="region of interest" description="Disordered" evidence="1">
    <location>
        <begin position="558"/>
        <end position="590"/>
    </location>
</feature>
<feature type="region of interest" description="Disordered" evidence="1">
    <location>
        <begin position="611"/>
        <end position="637"/>
    </location>
</feature>
<organism evidence="2">
    <name type="scientific">Cyprideis torosa</name>
    <dbReference type="NCBI Taxonomy" id="163714"/>
    <lineage>
        <taxon>Eukaryota</taxon>
        <taxon>Metazoa</taxon>
        <taxon>Ecdysozoa</taxon>
        <taxon>Arthropoda</taxon>
        <taxon>Crustacea</taxon>
        <taxon>Oligostraca</taxon>
        <taxon>Ostracoda</taxon>
        <taxon>Podocopa</taxon>
        <taxon>Podocopida</taxon>
        <taxon>Cytherocopina</taxon>
        <taxon>Cytheroidea</taxon>
        <taxon>Cytherideidae</taxon>
        <taxon>Cyprideis</taxon>
    </lineage>
</organism>
<gene>
    <name evidence="2" type="ORF">CTOB1V02_LOCUS3871</name>
</gene>
<accession>A0A7R8ZJD2</accession>
<reference evidence="2" key="1">
    <citation type="submission" date="2020-11" db="EMBL/GenBank/DDBJ databases">
        <authorList>
            <person name="Tran Van P."/>
        </authorList>
    </citation>
    <scope>NUCLEOTIDE SEQUENCE</scope>
</reference>
<proteinExistence type="predicted"/>
<feature type="compositionally biased region" description="Low complexity" evidence="1">
    <location>
        <begin position="201"/>
        <end position="253"/>
    </location>
</feature>
<feature type="compositionally biased region" description="Polar residues" evidence="1">
    <location>
        <begin position="375"/>
        <end position="417"/>
    </location>
</feature>
<feature type="compositionally biased region" description="Polar residues" evidence="1">
    <location>
        <begin position="615"/>
        <end position="628"/>
    </location>
</feature>
<evidence type="ECO:0000313" key="2">
    <source>
        <dbReference type="EMBL" id="CAD7225943.1"/>
    </source>
</evidence>
<feature type="compositionally biased region" description="Low complexity" evidence="1">
    <location>
        <begin position="272"/>
        <end position="285"/>
    </location>
</feature>
<dbReference type="AlphaFoldDB" id="A0A7R8ZJD2"/>
<feature type="region of interest" description="Disordered" evidence="1">
    <location>
        <begin position="145"/>
        <end position="344"/>
    </location>
</feature>
<feature type="region of interest" description="Disordered" evidence="1">
    <location>
        <begin position="357"/>
        <end position="496"/>
    </location>
</feature>
<evidence type="ECO:0000256" key="1">
    <source>
        <dbReference type="SAM" id="MobiDB-lite"/>
    </source>
</evidence>
<feature type="compositionally biased region" description="Polar residues" evidence="1">
    <location>
        <begin position="469"/>
        <end position="496"/>
    </location>
</feature>
<protein>
    <submittedName>
        <fullName evidence="2">Uncharacterized protein</fullName>
    </submittedName>
</protein>
<sequence>MDLLLINRLRINHQDNHNGHQVNHNHLLSMDLLLINRLRINHQDNHNSHQVNHNGHQVNHNHPLSMDLLLINRLRINHQDNNNGHQVNHNHPLSMDLLLINRLRINHQDNNNGHQVNHNGHQVNHNHPLSMDLLLINRLRINHQDNHNGHQVNRNGHQYATPGSQQPSFNEQQAQPFQPFSQYGARPIPSQQQPQFPPAQRPQAPFQSQPTGQAPFQPQPTGQQQFTPRPSQAPFQPQSPFQPQPTGQQQFTSRPPLFGFPKPQYTGETGAPFQYQNQPQSNPPQFGRPQVVSPQRRPTYNGAVVTPAPSHPFQAHRQSLAPGQSTPRPPYPQPTSANDEWDFNRNVNEPYNVQQAFQRTKPTSRPFHQHPPQDISLTSTYGVPTTPRTPSRHIQPSIQFKSQPQDQSPAPDYSSSTQADPQSPSPSYPSPTADSSQGTLQVEPHYNPGAPKQYRVPAGLKFPIRSRTPDQTGQQATYHRSPAPWSQRTAPSHPDTQNALVQKRVLPNGGFSYSYTVRDDPSRTSPLLTPSAQRTMQHMSPLNRLKHMQEETQRMRHRYLPNSSVRSRNHFRQSSPDLHDRDPVISRSPRPAGLFAPAQGYPANTSPIGALARGQPSSQVPRSNSPTGTFIGPQPPQSPYYKLNKRILKHRRAFLSYAARTFLILANQHKA</sequence>
<feature type="compositionally biased region" description="Polar residues" evidence="1">
    <location>
        <begin position="149"/>
        <end position="181"/>
    </location>
</feature>
<dbReference type="EMBL" id="OB660699">
    <property type="protein sequence ID" value="CAD7225943.1"/>
    <property type="molecule type" value="Genomic_DNA"/>
</dbReference>